<keyword evidence="2" id="KW-1185">Reference proteome</keyword>
<comment type="caution">
    <text evidence="1">The sequence shown here is derived from an EMBL/GenBank/DDBJ whole genome shotgun (WGS) entry which is preliminary data.</text>
</comment>
<accession>A0ABX1F6V9</accession>
<reference evidence="1 2" key="1">
    <citation type="submission" date="2020-03" db="EMBL/GenBank/DDBJ databases">
        <title>Roseomonas selenitidurans sp. nov. isolated from soil.</title>
        <authorList>
            <person name="Liu H."/>
        </authorList>
    </citation>
    <scope>NUCLEOTIDE SEQUENCE [LARGE SCALE GENOMIC DNA]</scope>
    <source>
        <strain evidence="1 2">JCM 15073</strain>
    </source>
</reference>
<dbReference type="PANTHER" id="PTHR35175">
    <property type="entry name" value="DUF1289 DOMAIN-CONTAINING PROTEIN"/>
    <property type="match status" value="1"/>
</dbReference>
<protein>
    <submittedName>
        <fullName evidence="1">DUF1289 domain-containing protein</fullName>
    </submittedName>
</protein>
<evidence type="ECO:0000313" key="1">
    <source>
        <dbReference type="EMBL" id="NKE48118.1"/>
    </source>
</evidence>
<dbReference type="RefSeq" id="WP_168054189.1">
    <property type="nucleotide sequence ID" value="NZ_JAATJR010000008.1"/>
</dbReference>
<dbReference type="InterPro" id="IPR010710">
    <property type="entry name" value="DUF1289"/>
</dbReference>
<name>A0ABX1F6V9_9PROT</name>
<dbReference type="Pfam" id="PF06945">
    <property type="entry name" value="DUF1289"/>
    <property type="match status" value="1"/>
</dbReference>
<dbReference type="Proteomes" id="UP000765160">
    <property type="component" value="Unassembled WGS sequence"/>
</dbReference>
<proteinExistence type="predicted"/>
<sequence>MIESPCNKVCEIDPRTGLCRGCGRSTVEIAVWTQLSPAARRALMLQLPARLPLVGKP</sequence>
<dbReference type="EMBL" id="JAAVTX010000008">
    <property type="protein sequence ID" value="NKE48118.1"/>
    <property type="molecule type" value="Genomic_DNA"/>
</dbReference>
<organism evidence="1 2">
    <name type="scientific">Falsiroseomonas frigidaquae</name>
    <dbReference type="NCBI Taxonomy" id="487318"/>
    <lineage>
        <taxon>Bacteria</taxon>
        <taxon>Pseudomonadati</taxon>
        <taxon>Pseudomonadota</taxon>
        <taxon>Alphaproteobacteria</taxon>
        <taxon>Acetobacterales</taxon>
        <taxon>Roseomonadaceae</taxon>
        <taxon>Falsiroseomonas</taxon>
    </lineage>
</organism>
<dbReference type="PANTHER" id="PTHR35175:SF2">
    <property type="entry name" value="DUF1289 DOMAIN-CONTAINING PROTEIN"/>
    <property type="match status" value="1"/>
</dbReference>
<evidence type="ECO:0000313" key="2">
    <source>
        <dbReference type="Proteomes" id="UP000765160"/>
    </source>
</evidence>
<gene>
    <name evidence="1" type="ORF">HB662_25290</name>
</gene>